<dbReference type="InterPro" id="IPR036515">
    <property type="entry name" value="Transposase_17_sf"/>
</dbReference>
<dbReference type="SMART" id="SM01321">
    <property type="entry name" value="Y1_Tnp"/>
    <property type="match status" value="1"/>
</dbReference>
<name>A0ABP9PDV8_9BACT</name>
<accession>A0ABP9PDV8</accession>
<feature type="domain" description="Transposase IS200-like" evidence="1">
    <location>
        <begin position="21"/>
        <end position="130"/>
    </location>
</feature>
<dbReference type="EMBL" id="BAABIA010000007">
    <property type="protein sequence ID" value="GAA5145000.1"/>
    <property type="molecule type" value="Genomic_DNA"/>
</dbReference>
<dbReference type="NCBIfam" id="NF047646">
    <property type="entry name" value="REP_Tyr_transpos"/>
    <property type="match status" value="1"/>
</dbReference>
<evidence type="ECO:0000313" key="2">
    <source>
        <dbReference type="EMBL" id="GAA5145000.1"/>
    </source>
</evidence>
<reference evidence="3" key="1">
    <citation type="journal article" date="2019" name="Int. J. Syst. Evol. Microbiol.">
        <title>The Global Catalogue of Microorganisms (GCM) 10K type strain sequencing project: providing services to taxonomists for standard genome sequencing and annotation.</title>
        <authorList>
            <consortium name="The Broad Institute Genomics Platform"/>
            <consortium name="The Broad Institute Genome Sequencing Center for Infectious Disease"/>
            <person name="Wu L."/>
            <person name="Ma J."/>
        </authorList>
    </citation>
    <scope>NUCLEOTIDE SEQUENCE [LARGE SCALE GENOMIC DNA]</scope>
    <source>
        <strain evidence="3">JCM 18053</strain>
    </source>
</reference>
<dbReference type="SUPFAM" id="SSF143422">
    <property type="entry name" value="Transposase IS200-like"/>
    <property type="match status" value="1"/>
</dbReference>
<protein>
    <submittedName>
        <fullName evidence="2">Transposase</fullName>
    </submittedName>
</protein>
<proteinExistence type="predicted"/>
<comment type="caution">
    <text evidence="2">The sequence shown here is derived from an EMBL/GenBank/DDBJ whole genome shotgun (WGS) entry which is preliminary data.</text>
</comment>
<dbReference type="InterPro" id="IPR002686">
    <property type="entry name" value="Transposase_17"/>
</dbReference>
<organism evidence="2 3">
    <name type="scientific">Prosthecobacter algae</name>
    <dbReference type="NCBI Taxonomy" id="1144682"/>
    <lineage>
        <taxon>Bacteria</taxon>
        <taxon>Pseudomonadati</taxon>
        <taxon>Verrucomicrobiota</taxon>
        <taxon>Verrucomicrobiia</taxon>
        <taxon>Verrucomicrobiales</taxon>
        <taxon>Verrucomicrobiaceae</taxon>
        <taxon>Prosthecobacter</taxon>
    </lineage>
</organism>
<dbReference type="PANTHER" id="PTHR36966:SF1">
    <property type="entry name" value="REP-ASSOCIATED TYROSINE TRANSPOSASE"/>
    <property type="match status" value="1"/>
</dbReference>
<evidence type="ECO:0000313" key="3">
    <source>
        <dbReference type="Proteomes" id="UP001499852"/>
    </source>
</evidence>
<dbReference type="Pfam" id="PF01797">
    <property type="entry name" value="Y1_Tnp"/>
    <property type="match status" value="1"/>
</dbReference>
<gene>
    <name evidence="2" type="ORF">GCM10023213_36070</name>
</gene>
<keyword evidence="3" id="KW-1185">Reference proteome</keyword>
<dbReference type="PANTHER" id="PTHR36966">
    <property type="entry name" value="REP-ASSOCIATED TYROSINE TRANSPOSASE"/>
    <property type="match status" value="1"/>
</dbReference>
<dbReference type="InterPro" id="IPR052715">
    <property type="entry name" value="RAYT_transposase"/>
</dbReference>
<dbReference type="Gene3D" id="3.30.70.1290">
    <property type="entry name" value="Transposase IS200-like"/>
    <property type="match status" value="1"/>
</dbReference>
<evidence type="ECO:0000259" key="1">
    <source>
        <dbReference type="SMART" id="SM01321"/>
    </source>
</evidence>
<sequence length="159" mass="18852">MPNDDLPNRQRLHHDVPHWVEGGSFFFVTVNCAERGREQLTQPTVSSALLESARFYDDQHKWHITLLLLMPDHLHVILSFPRGAVMADLFRSWKRYTARQLGVVWQDGFFDHRLRNDQEEKAKHHYIRNNPVRQQLCANPEDWPHQMHWTSQGLVIGPW</sequence>
<dbReference type="Proteomes" id="UP001499852">
    <property type="component" value="Unassembled WGS sequence"/>
</dbReference>